<evidence type="ECO:0000313" key="2">
    <source>
        <dbReference type="Proteomes" id="UP001270362"/>
    </source>
</evidence>
<comment type="caution">
    <text evidence="1">The sequence shown here is derived from an EMBL/GenBank/DDBJ whole genome shotgun (WGS) entry which is preliminary data.</text>
</comment>
<evidence type="ECO:0000313" key="1">
    <source>
        <dbReference type="EMBL" id="KAK3687213.1"/>
    </source>
</evidence>
<dbReference type="Gene3D" id="3.40.630.30">
    <property type="match status" value="1"/>
</dbReference>
<dbReference type="AlphaFoldDB" id="A0AAE1CB73"/>
<dbReference type="InterPro" id="IPR016181">
    <property type="entry name" value="Acyl_CoA_acyltransferase"/>
</dbReference>
<dbReference type="Proteomes" id="UP001270362">
    <property type="component" value="Unassembled WGS sequence"/>
</dbReference>
<dbReference type="EMBL" id="JAULSO010000002">
    <property type="protein sequence ID" value="KAK3687213.1"/>
    <property type="molecule type" value="Genomic_DNA"/>
</dbReference>
<organism evidence="1 2">
    <name type="scientific">Podospora appendiculata</name>
    <dbReference type="NCBI Taxonomy" id="314037"/>
    <lineage>
        <taxon>Eukaryota</taxon>
        <taxon>Fungi</taxon>
        <taxon>Dikarya</taxon>
        <taxon>Ascomycota</taxon>
        <taxon>Pezizomycotina</taxon>
        <taxon>Sordariomycetes</taxon>
        <taxon>Sordariomycetidae</taxon>
        <taxon>Sordariales</taxon>
        <taxon>Podosporaceae</taxon>
        <taxon>Podospora</taxon>
    </lineage>
</organism>
<accession>A0AAE1CB73</accession>
<sequence>MAAEITTEIFKEFESKDVTDGMLAEAAQLFSEHLTAAREANEVCSFAVTLSSLTTGRQVCWVTQLVVHDDFRERRLATRLLEKLRKKDDEIFGIMSSHPAALIAIAKACAVPLGFMKTCASEVMAGSPIAYVKAAKLCGSLFQPDGTASDTSLVSGVNTDFFVNHEEPLSALQWLQGEGKWPLAPRRRSRSLSRHRVQLEETS</sequence>
<evidence type="ECO:0008006" key="3">
    <source>
        <dbReference type="Google" id="ProtNLM"/>
    </source>
</evidence>
<protein>
    <recommendedName>
        <fullName evidence="3">N-acetyltransferase domain-containing protein</fullName>
    </recommendedName>
</protein>
<dbReference type="CDD" id="cd04301">
    <property type="entry name" value="NAT_SF"/>
    <property type="match status" value="1"/>
</dbReference>
<reference evidence="1" key="2">
    <citation type="submission" date="2023-06" db="EMBL/GenBank/DDBJ databases">
        <authorList>
            <consortium name="Lawrence Berkeley National Laboratory"/>
            <person name="Haridas S."/>
            <person name="Hensen N."/>
            <person name="Bonometti L."/>
            <person name="Westerberg I."/>
            <person name="Brannstrom I.O."/>
            <person name="Guillou S."/>
            <person name="Cros-Aarteil S."/>
            <person name="Calhoun S."/>
            <person name="Kuo A."/>
            <person name="Mondo S."/>
            <person name="Pangilinan J."/>
            <person name="Riley R."/>
            <person name="Labutti K."/>
            <person name="Andreopoulos B."/>
            <person name="Lipzen A."/>
            <person name="Chen C."/>
            <person name="Yanf M."/>
            <person name="Daum C."/>
            <person name="Ng V."/>
            <person name="Clum A."/>
            <person name="Steindorff A."/>
            <person name="Ohm R."/>
            <person name="Martin F."/>
            <person name="Silar P."/>
            <person name="Natvig D."/>
            <person name="Lalanne C."/>
            <person name="Gautier V."/>
            <person name="Ament-Velasquez S.L."/>
            <person name="Kruys A."/>
            <person name="Hutchinson M.I."/>
            <person name="Powell A.J."/>
            <person name="Barry K."/>
            <person name="Miller A.N."/>
            <person name="Grigoriev I.V."/>
            <person name="Debuchy R."/>
            <person name="Gladieux P."/>
            <person name="Thoren M.H."/>
            <person name="Johannesson H."/>
        </authorList>
    </citation>
    <scope>NUCLEOTIDE SEQUENCE</scope>
    <source>
        <strain evidence="1">CBS 314.62</strain>
    </source>
</reference>
<gene>
    <name evidence="1" type="ORF">B0T22DRAFT_438867</name>
</gene>
<proteinExistence type="predicted"/>
<keyword evidence="2" id="KW-1185">Reference proteome</keyword>
<dbReference type="SUPFAM" id="SSF55729">
    <property type="entry name" value="Acyl-CoA N-acyltransferases (Nat)"/>
    <property type="match status" value="1"/>
</dbReference>
<name>A0AAE1CB73_9PEZI</name>
<reference evidence="1" key="1">
    <citation type="journal article" date="2023" name="Mol. Phylogenet. Evol.">
        <title>Genome-scale phylogeny and comparative genomics of the fungal order Sordariales.</title>
        <authorList>
            <person name="Hensen N."/>
            <person name="Bonometti L."/>
            <person name="Westerberg I."/>
            <person name="Brannstrom I.O."/>
            <person name="Guillou S."/>
            <person name="Cros-Aarteil S."/>
            <person name="Calhoun S."/>
            <person name="Haridas S."/>
            <person name="Kuo A."/>
            <person name="Mondo S."/>
            <person name="Pangilinan J."/>
            <person name="Riley R."/>
            <person name="LaButti K."/>
            <person name="Andreopoulos B."/>
            <person name="Lipzen A."/>
            <person name="Chen C."/>
            <person name="Yan M."/>
            <person name="Daum C."/>
            <person name="Ng V."/>
            <person name="Clum A."/>
            <person name="Steindorff A."/>
            <person name="Ohm R.A."/>
            <person name="Martin F."/>
            <person name="Silar P."/>
            <person name="Natvig D.O."/>
            <person name="Lalanne C."/>
            <person name="Gautier V."/>
            <person name="Ament-Velasquez S.L."/>
            <person name="Kruys A."/>
            <person name="Hutchinson M.I."/>
            <person name="Powell A.J."/>
            <person name="Barry K."/>
            <person name="Miller A.N."/>
            <person name="Grigoriev I.V."/>
            <person name="Debuchy R."/>
            <person name="Gladieux P."/>
            <person name="Hiltunen Thoren M."/>
            <person name="Johannesson H."/>
        </authorList>
    </citation>
    <scope>NUCLEOTIDE SEQUENCE</scope>
    <source>
        <strain evidence="1">CBS 314.62</strain>
    </source>
</reference>